<dbReference type="Proteomes" id="UP001159363">
    <property type="component" value="Chromosome X"/>
</dbReference>
<evidence type="ECO:0000313" key="2">
    <source>
        <dbReference type="EMBL" id="KAJ8887001.1"/>
    </source>
</evidence>
<sequence>MEVLEHKAEYENLKSFVKLILIIGFLVNRECFVVNLKEQSLVVQHIIYDSVTAKCGLDNIKIPRSVVFAMRNAKERKRVGLEIRELEIKKREFMEDKEKELAYISANIIDGRQRCSPVTTLLRLRVLRDAVGSVCSSHLSCLTLPVILYGLPRGRGRVDLPWLPTGFTQAEVLCMPTCDAWMSFRCRICDGWRLPQCRVCGGWMLLRCRACSSMITAVGDPSKEVDSAVGVTPEEVDGNAAAVAGIPSKETDGTVPTSALNNSMQALIYHIDRAADLANVMSSGSKSSPARRPDSYKITWWSKQCDGECHTAILNHDKRTSYACSESAATTTTIRESTIFEEKYHNFTCTTCSAATLIQRHPHHLILLSHACVFIVTTHVVTQGKKEPGIRKKPDGTLVSAKELPFSDHAIRNDAHPGQESTPVCTHKQRNYREENKLVQEYLSLEKIPEIEQLDNITEPPLENKQSLQLTRRKFESEIGRDIVHERKMNQELQEMRIATQDMNSTNHRTHCDFCCTIGISPEGSGKCQMALLPLPQSHGRSPPDRFSLTSALLGGWLSTTTQLLTSSDIIPLATLLPTNQNTLHGLGDKLNFVAKGNYSQVFSIVHTISVLYCSCTAATPPACPLHWIKPERNIGISPLSAPPLCSLSFCMSAGNSTALSTSLLNGAQSIAYPPDTFTLQGCNLLSQRTEKYHSKNTKFNVKELLSKFEVQSASNSSTKDNGHNEIVHVPPQSSPTLTSFGSKWTDTHSHSTVLAPLPPCVQARLAKTSRNKLAGSSSLSVSLDEDQFLTSNSDPELVRVQTSPNINVKVQSSDCSSKGDVEAPPVSKTEQEVSKLCIVDVDLDDPRRRERIERYKEERRLFLREKFRSESFRVGDKPVLQVEIKVSAASTVEEDRRDQRRKTAAELNLNVEQGSQSYYIRDMTALFENRDGSNTVIPSHSQQGKQQNYRAASRQCYIKKHIVTWIYTVCRAETNSSTSYLFPTDEDTHPTEKGQFSEFGMHEHEVLSALGTTSQVPSVLKMSQNLSASWEECCLMWNSGMMQGPFLIEGLGCLPGLVKILWHLQYHLLAGVSLASANPSWDHSQTPEKVKNHWNLQNYLPLPTLQNMQNYLLPQAASLLTGSQTPWAELPLSPALVVLLLLAEKSYGFPISSDTDGTLVDPHAADGHDLAHPVQCTAIGLREQSPSLLSTWARVKNYVATQHHLAKTDKHGRLWQPVLPLLGYLALNCGEFLSMQSSGISSSATLLVSCGSSYWVLCIKIAA</sequence>
<feature type="region of interest" description="Disordered" evidence="1">
    <location>
        <begin position="714"/>
        <end position="740"/>
    </location>
</feature>
<proteinExistence type="predicted"/>
<name>A0ABQ9HSE4_9NEOP</name>
<organism evidence="2 3">
    <name type="scientific">Dryococelus australis</name>
    <dbReference type="NCBI Taxonomy" id="614101"/>
    <lineage>
        <taxon>Eukaryota</taxon>
        <taxon>Metazoa</taxon>
        <taxon>Ecdysozoa</taxon>
        <taxon>Arthropoda</taxon>
        <taxon>Hexapoda</taxon>
        <taxon>Insecta</taxon>
        <taxon>Pterygota</taxon>
        <taxon>Neoptera</taxon>
        <taxon>Polyneoptera</taxon>
        <taxon>Phasmatodea</taxon>
        <taxon>Verophasmatodea</taxon>
        <taxon>Anareolatae</taxon>
        <taxon>Phasmatidae</taxon>
        <taxon>Eurycanthinae</taxon>
        <taxon>Dryococelus</taxon>
    </lineage>
</organism>
<protein>
    <submittedName>
        <fullName evidence="2">Uncharacterized protein</fullName>
    </submittedName>
</protein>
<accession>A0ABQ9HSE4</accession>
<keyword evidence="3" id="KW-1185">Reference proteome</keyword>
<comment type="caution">
    <text evidence="2">The sequence shown here is derived from an EMBL/GenBank/DDBJ whole genome shotgun (WGS) entry which is preliminary data.</text>
</comment>
<dbReference type="EMBL" id="JARBHB010000004">
    <property type="protein sequence ID" value="KAJ8887001.1"/>
    <property type="molecule type" value="Genomic_DNA"/>
</dbReference>
<reference evidence="2 3" key="1">
    <citation type="submission" date="2023-02" db="EMBL/GenBank/DDBJ databases">
        <title>LHISI_Scaffold_Assembly.</title>
        <authorList>
            <person name="Stuart O.P."/>
            <person name="Cleave R."/>
            <person name="Magrath M.J.L."/>
            <person name="Mikheyev A.S."/>
        </authorList>
    </citation>
    <scope>NUCLEOTIDE SEQUENCE [LARGE SCALE GENOMIC DNA]</scope>
    <source>
        <strain evidence="2">Daus_M_001</strain>
        <tissue evidence="2">Leg muscle</tissue>
    </source>
</reference>
<gene>
    <name evidence="2" type="ORF">PR048_013215</name>
</gene>
<evidence type="ECO:0000313" key="3">
    <source>
        <dbReference type="Proteomes" id="UP001159363"/>
    </source>
</evidence>
<evidence type="ECO:0000256" key="1">
    <source>
        <dbReference type="SAM" id="MobiDB-lite"/>
    </source>
</evidence>